<accession>A0A550C2B9</accession>
<keyword evidence="3" id="KW-1185">Reference proteome</keyword>
<evidence type="ECO:0000313" key="3">
    <source>
        <dbReference type="Proteomes" id="UP000320762"/>
    </source>
</evidence>
<feature type="compositionally biased region" description="Basic and acidic residues" evidence="1">
    <location>
        <begin position="398"/>
        <end position="415"/>
    </location>
</feature>
<reference evidence="2 3" key="1">
    <citation type="journal article" date="2019" name="New Phytol.">
        <title>Comparative genomics reveals unique wood-decay strategies and fruiting body development in the Schizophyllaceae.</title>
        <authorList>
            <person name="Almasi E."/>
            <person name="Sahu N."/>
            <person name="Krizsan K."/>
            <person name="Balint B."/>
            <person name="Kovacs G.M."/>
            <person name="Kiss B."/>
            <person name="Cseklye J."/>
            <person name="Drula E."/>
            <person name="Henrissat B."/>
            <person name="Nagy I."/>
            <person name="Chovatia M."/>
            <person name="Adam C."/>
            <person name="LaButti K."/>
            <person name="Lipzen A."/>
            <person name="Riley R."/>
            <person name="Grigoriev I.V."/>
            <person name="Nagy L.G."/>
        </authorList>
    </citation>
    <scope>NUCLEOTIDE SEQUENCE [LARGE SCALE GENOMIC DNA]</scope>
    <source>
        <strain evidence="2 3">NL-1724</strain>
    </source>
</reference>
<sequence>MVDAKVKNELMRALGVDEAPNPPIVEDNDDSDIELNDPLFDNIMLAFNYDMSPGPGYCNPPFYPNKVHALNGRDVRYEPKFETFYVVLAHELQSGGIYTSEEDMNFSRRACSLDPKPDVVLQQSWLDSVEVWKRGCRSGLHGHPSPLGMNGNKVHCQLSGRHPHALTPANTPMSTPSRPLTGTVGPAPTAPASAKTLLAGLAPTTPHAGPAPTTPVSAKTSPAARTPVRTHVRSPRGPPNANSKPETASGILAPPGAPAFGQTPFNYRIASATAFARFSREKPAVSQAHGGLAPRTSLRSVWFALGFHDLVMTADINYAKHLLGEHGEIHLASSEERLRKALAHVFDAPHDRRGADALRAPLHPVWFAMGAHGLVMTASLNHAKQLLDEYSETAHAAKSSEEKTNFGKGSTERDLGYVGQRATPARNRRAEFLLLRMVDVETMTAILPCPARNEGRDKNDPGRKKRGVTSWAVGTKLMFLQRRQDAWRACASSARGAFYDATTNAFLLKYGPEFDLNTDLAEDIDDPEPDAVYVSDLSGLTEDEVKTRQAYNKRLRTKIQAWFCNQESKIKGPTADFPQIFKEHITQFYSKVYYSTKIKPTFDMIFDAEIAAWETKVATWMAAGLQPLEKRPVALPIRNKITLECWEKEPESFKELVRNAHQAEIEQQKAAFKSAMDAPELPVTAEDYHRMYDYHSRRVSELNTAALYIQPIMEALSAKLGLVASVFLSGPMPSDGGKIGVLSAHAGVTRGYNPMIFPQADPDGYAEVERVLINFGKSVFTQEECEARALEGNTYRQPRAPTEEQSPQRAPAGEQSPPRAPAMEQSPPREDRDQSPPPQALTRLRRTRDFVRNAPDITPRVPDVTRLFADEDDIAPAPYKDDNAATLDKHDTATVLEEDDTAAALDKDDTAIAFDEDDTATALNEDKTATALDEDDTAAVLDEDDTAAVLDKDNTVTALDNDDTATVLDEDDIATALDKEITPTMLDKDDIASAIDQGSNTSASGNGAAIEPEANDDRRDGDEGIASALHYEDSRTPASVKGVSIDPEADDDRRDEDKGAASTLDDEDDSSDGEQSSTSASGKDGAIEPEEEGSARMENEGPDEDDDDPRDRSKGVASALGDQESGTPASGGKGVASDPGEADIDRRDEDQDAASALGDKDVISRGGESGTLTTGKDATLGLEDTPVHDKKDANSMHNDYTTVPNNHAAPMPGKGGASPAALNNVDDVTAGRDHEVWTTKVPVECPPHIIGVLEACARGRDWGSEYARAVSGYIALERAMGFPTLNHGRLVLAGSIRPLLYRDWVARKRPYDDLVPIDDITAFASRWMTWWEAMQPPMRITDAGDLCDVDDVLGSVTGLADWGDLDRAERHLEWEAAVQDFREVLEGMMAAPDFNKIARKRALGHGLPDMNMPTTKPKRRAPDSGSSTPSKRVRKAGPVAEVNNVATTSKAAHKDGGIKRRSGGIFDENTAPLKRSRPDTSATIVVNVDGPRQLRSNPKPSQAALRGTMA</sequence>
<proteinExistence type="predicted"/>
<feature type="region of interest" description="Disordered" evidence="1">
    <location>
        <begin position="1404"/>
        <end position="1510"/>
    </location>
</feature>
<evidence type="ECO:0000256" key="1">
    <source>
        <dbReference type="SAM" id="MobiDB-lite"/>
    </source>
</evidence>
<gene>
    <name evidence="2" type="ORF">BD626DRAFT_539743</name>
</gene>
<comment type="caution">
    <text evidence="2">The sequence shown here is derived from an EMBL/GenBank/DDBJ whole genome shotgun (WGS) entry which is preliminary data.</text>
</comment>
<feature type="region of interest" description="Disordered" evidence="1">
    <location>
        <begin position="202"/>
        <end position="250"/>
    </location>
</feature>
<dbReference type="Proteomes" id="UP000320762">
    <property type="component" value="Unassembled WGS sequence"/>
</dbReference>
<dbReference type="OrthoDB" id="3049449at2759"/>
<feature type="region of interest" description="Disordered" evidence="1">
    <location>
        <begin position="165"/>
        <end position="189"/>
    </location>
</feature>
<protein>
    <submittedName>
        <fullName evidence="2">Uncharacterized protein</fullName>
    </submittedName>
</protein>
<feature type="region of interest" description="Disordered" evidence="1">
    <location>
        <begin position="988"/>
        <end position="1184"/>
    </location>
</feature>
<feature type="region of interest" description="Disordered" evidence="1">
    <location>
        <begin position="397"/>
        <end position="421"/>
    </location>
</feature>
<feature type="compositionally biased region" description="Polar residues" evidence="1">
    <location>
        <begin position="996"/>
        <end position="1005"/>
    </location>
</feature>
<feature type="compositionally biased region" description="Low complexity" evidence="1">
    <location>
        <begin position="202"/>
        <end position="215"/>
    </location>
</feature>
<dbReference type="EMBL" id="VDMD01000032">
    <property type="protein sequence ID" value="TRM58944.1"/>
    <property type="molecule type" value="Genomic_DNA"/>
</dbReference>
<feature type="compositionally biased region" description="Low complexity" evidence="1">
    <location>
        <begin position="1073"/>
        <end position="1082"/>
    </location>
</feature>
<feature type="compositionally biased region" description="Polar residues" evidence="1">
    <location>
        <begin position="168"/>
        <end position="180"/>
    </location>
</feature>
<feature type="region of interest" description="Disordered" evidence="1">
    <location>
        <begin position="791"/>
        <end position="857"/>
    </location>
</feature>
<organism evidence="2 3">
    <name type="scientific">Schizophyllum amplum</name>
    <dbReference type="NCBI Taxonomy" id="97359"/>
    <lineage>
        <taxon>Eukaryota</taxon>
        <taxon>Fungi</taxon>
        <taxon>Dikarya</taxon>
        <taxon>Basidiomycota</taxon>
        <taxon>Agaricomycotina</taxon>
        <taxon>Agaricomycetes</taxon>
        <taxon>Agaricomycetidae</taxon>
        <taxon>Agaricales</taxon>
        <taxon>Schizophyllaceae</taxon>
        <taxon>Schizophyllum</taxon>
    </lineage>
</organism>
<dbReference type="STRING" id="97359.A0A550C2B9"/>
<name>A0A550C2B9_9AGAR</name>
<evidence type="ECO:0000313" key="2">
    <source>
        <dbReference type="EMBL" id="TRM58944.1"/>
    </source>
</evidence>